<proteinExistence type="predicted"/>
<dbReference type="Proteomes" id="UP000029736">
    <property type="component" value="Unassembled WGS sequence"/>
</dbReference>
<accession>A0A098SEZ9</accession>
<dbReference type="EMBL" id="JPOS01000004">
    <property type="protein sequence ID" value="KGE89527.1"/>
    <property type="molecule type" value="Genomic_DNA"/>
</dbReference>
<dbReference type="OrthoDB" id="886540at2"/>
<organism evidence="1 2">
    <name type="scientific">Phaeodactylibacter xiamenensis</name>
    <dbReference type="NCBI Taxonomy" id="1524460"/>
    <lineage>
        <taxon>Bacteria</taxon>
        <taxon>Pseudomonadati</taxon>
        <taxon>Bacteroidota</taxon>
        <taxon>Saprospiria</taxon>
        <taxon>Saprospirales</taxon>
        <taxon>Haliscomenobacteraceae</taxon>
        <taxon>Phaeodactylibacter</taxon>
    </lineage>
</organism>
<keyword evidence="2" id="KW-1185">Reference proteome</keyword>
<sequence>MKVLLDIDDDKAIHLLEVLKGLNYVRTEPLSEEKASLISELKAAVSELKDIRAGKKSANVAQSFINEL</sequence>
<gene>
    <name evidence="1" type="ORF">IX84_01755</name>
</gene>
<evidence type="ECO:0000313" key="1">
    <source>
        <dbReference type="EMBL" id="KGE89527.1"/>
    </source>
</evidence>
<name>A0A098SEZ9_9BACT</name>
<evidence type="ECO:0000313" key="2">
    <source>
        <dbReference type="Proteomes" id="UP000029736"/>
    </source>
</evidence>
<dbReference type="AlphaFoldDB" id="A0A098SEZ9"/>
<comment type="caution">
    <text evidence="1">The sequence shown here is derived from an EMBL/GenBank/DDBJ whole genome shotgun (WGS) entry which is preliminary data.</text>
</comment>
<reference evidence="1 2" key="1">
    <citation type="journal article" date="2014" name="Int. J. Syst. Evol. Microbiol.">
        <title>Phaeodactylibacter xiamenensis gen. nov., sp. nov., a member of the family Saprospiraceae isolated from the marine alga Phaeodactylum tricornutum.</title>
        <authorList>
            <person name="Chen Z.Jr."/>
            <person name="Lei X."/>
            <person name="Lai Q."/>
            <person name="Li Y."/>
            <person name="Zhang B."/>
            <person name="Zhang J."/>
            <person name="Zhang H."/>
            <person name="Yang L."/>
            <person name="Zheng W."/>
            <person name="Tian Y."/>
            <person name="Yu Z."/>
            <person name="Xu H.Jr."/>
            <person name="Zheng T."/>
        </authorList>
    </citation>
    <scope>NUCLEOTIDE SEQUENCE [LARGE SCALE GENOMIC DNA]</scope>
    <source>
        <strain evidence="1 2">KD52</strain>
    </source>
</reference>
<protein>
    <submittedName>
        <fullName evidence="1">Uncharacterized protein</fullName>
    </submittedName>
</protein>
<dbReference type="RefSeq" id="WP_044216022.1">
    <property type="nucleotide sequence ID" value="NZ_JBKAGJ010000005.1"/>
</dbReference>